<dbReference type="Proteomes" id="UP001241605">
    <property type="component" value="Chromosome"/>
</dbReference>
<dbReference type="InterPro" id="IPR050250">
    <property type="entry name" value="Macrolide_Exporter_MacB"/>
</dbReference>
<keyword evidence="5 6" id="KW-0472">Membrane</keyword>
<accession>A0ABY8QKH4</accession>
<keyword evidence="3 6" id="KW-0812">Transmembrane</keyword>
<evidence type="ECO:0000256" key="5">
    <source>
        <dbReference type="ARBA" id="ARBA00023136"/>
    </source>
</evidence>
<evidence type="ECO:0000259" key="8">
    <source>
        <dbReference type="Pfam" id="PF12704"/>
    </source>
</evidence>
<evidence type="ECO:0000313" key="9">
    <source>
        <dbReference type="EMBL" id="WGW04508.1"/>
    </source>
</evidence>
<dbReference type="InterPro" id="IPR003838">
    <property type="entry name" value="ABC3_permease_C"/>
</dbReference>
<dbReference type="RefSeq" id="WP_282301143.1">
    <property type="nucleotide sequence ID" value="NZ_CP124616.1"/>
</dbReference>
<organism evidence="9 10">
    <name type="scientific">Tropicibacter oceani</name>
    <dbReference type="NCBI Taxonomy" id="3058420"/>
    <lineage>
        <taxon>Bacteria</taxon>
        <taxon>Pseudomonadati</taxon>
        <taxon>Pseudomonadota</taxon>
        <taxon>Alphaproteobacteria</taxon>
        <taxon>Rhodobacterales</taxon>
        <taxon>Roseobacteraceae</taxon>
        <taxon>Tropicibacter</taxon>
    </lineage>
</organism>
<evidence type="ECO:0000256" key="2">
    <source>
        <dbReference type="ARBA" id="ARBA00022475"/>
    </source>
</evidence>
<dbReference type="InterPro" id="IPR025857">
    <property type="entry name" value="MacB_PCD"/>
</dbReference>
<dbReference type="PANTHER" id="PTHR30572:SF15">
    <property type="entry name" value="ABC TRANSPORTER PERMEASE"/>
    <property type="match status" value="1"/>
</dbReference>
<evidence type="ECO:0000256" key="3">
    <source>
        <dbReference type="ARBA" id="ARBA00022692"/>
    </source>
</evidence>
<evidence type="ECO:0000256" key="6">
    <source>
        <dbReference type="SAM" id="Phobius"/>
    </source>
</evidence>
<feature type="transmembrane region" description="Helical" evidence="6">
    <location>
        <begin position="355"/>
        <end position="381"/>
    </location>
</feature>
<feature type="domain" description="MacB-like periplasmic core" evidence="8">
    <location>
        <begin position="28"/>
        <end position="230"/>
    </location>
</feature>
<keyword evidence="2" id="KW-1003">Cell membrane</keyword>
<proteinExistence type="predicted"/>
<evidence type="ECO:0000259" key="7">
    <source>
        <dbReference type="Pfam" id="PF02687"/>
    </source>
</evidence>
<dbReference type="EMBL" id="CP124616">
    <property type="protein sequence ID" value="WGW04508.1"/>
    <property type="molecule type" value="Genomic_DNA"/>
</dbReference>
<dbReference type="Pfam" id="PF12704">
    <property type="entry name" value="MacB_PCD"/>
    <property type="match status" value="1"/>
</dbReference>
<gene>
    <name evidence="9" type="ORF">QF118_02865</name>
</gene>
<keyword evidence="4 6" id="KW-1133">Transmembrane helix</keyword>
<reference evidence="9 10" key="1">
    <citation type="submission" date="2023-05" db="EMBL/GenBank/DDBJ databases">
        <title>YMD87, complete Genome.</title>
        <authorList>
            <person name="Zhang J."/>
            <person name="Xu X."/>
        </authorList>
    </citation>
    <scope>NUCLEOTIDE SEQUENCE [LARGE SCALE GENOMIC DNA]</scope>
    <source>
        <strain evidence="9 10">YMD87</strain>
    </source>
</reference>
<feature type="domain" description="ABC3 transporter permease C-terminal" evidence="7">
    <location>
        <begin position="269"/>
        <end position="387"/>
    </location>
</feature>
<evidence type="ECO:0000256" key="1">
    <source>
        <dbReference type="ARBA" id="ARBA00004651"/>
    </source>
</evidence>
<name>A0ABY8QKH4_9RHOB</name>
<comment type="subcellular location">
    <subcellularLocation>
        <location evidence="1">Cell membrane</location>
        <topology evidence="1">Multi-pass membrane protein</topology>
    </subcellularLocation>
</comment>
<sequence length="396" mass="41174">MSLIRQSVALSAANLKSLPRRLWISVSMVFSVALVVTVLLGFLAMSNGFRTSLQQAGAQDIAIALGTGASTELGSQIEPSQLHLLSGAEGIARDANGTPIISTELVVPVDASVKGSGLYETLSLRGIGAFGLTVRPLVQITEGRAFTPGAAEIVVGRRLSADYQGLSLGDQVTFGTSVWTVVGIFDAQGSVFESEMFADAAMVQTLFKRPNLVQSARIQLTSAEALAPLAKHAETTAQIALPLKSEQDYFAGMAQSTSRLILFLGWPLAITMAAGAVIGALTTMYSSVSDRSTEIATVRTIGFSRRAAFVGTWVEAMVLTLLGCAVGVAVAWFGLDGWSASTTGADQTQIGFQLALSPALVGQAVILSLVIGAIGGGLPALNATRIPLRLAMTGRS</sequence>
<evidence type="ECO:0000313" key="10">
    <source>
        <dbReference type="Proteomes" id="UP001241605"/>
    </source>
</evidence>
<protein>
    <submittedName>
        <fullName evidence="9">FtsX-like permease family protein</fullName>
    </submittedName>
</protein>
<keyword evidence="10" id="KW-1185">Reference proteome</keyword>
<feature type="transmembrane region" description="Helical" evidence="6">
    <location>
        <begin position="21"/>
        <end position="45"/>
    </location>
</feature>
<feature type="transmembrane region" description="Helical" evidence="6">
    <location>
        <begin position="307"/>
        <end position="335"/>
    </location>
</feature>
<evidence type="ECO:0000256" key="4">
    <source>
        <dbReference type="ARBA" id="ARBA00022989"/>
    </source>
</evidence>
<feature type="transmembrane region" description="Helical" evidence="6">
    <location>
        <begin position="260"/>
        <end position="286"/>
    </location>
</feature>
<dbReference type="PANTHER" id="PTHR30572">
    <property type="entry name" value="MEMBRANE COMPONENT OF TRANSPORTER-RELATED"/>
    <property type="match status" value="1"/>
</dbReference>
<dbReference type="Pfam" id="PF02687">
    <property type="entry name" value="FtsX"/>
    <property type="match status" value="1"/>
</dbReference>